<proteinExistence type="predicted"/>
<dbReference type="Proteomes" id="UP000284403">
    <property type="component" value="Unassembled WGS sequence"/>
</dbReference>
<gene>
    <name evidence="1" type="ORF">Tco025E_10051</name>
</gene>
<protein>
    <submittedName>
        <fullName evidence="1">Uncharacterized protein</fullName>
    </submittedName>
</protein>
<evidence type="ECO:0000313" key="2">
    <source>
        <dbReference type="Proteomes" id="UP000284403"/>
    </source>
</evidence>
<dbReference type="GeneID" id="40323662"/>
<sequence>MAGKLHKHRCFWHAPLPRSPSMPPTRECTLTLRRRLDWAPVPIRRRDARDARCGWSRRRMPSHSQWADGSVELGVLSGRAARLYWRQTQASMQCGVRRRLAGAQQPSGVPGHRTEPR</sequence>
<dbReference type="EMBL" id="MKKU01001297">
    <property type="protein sequence ID" value="RNE96231.1"/>
    <property type="molecule type" value="Genomic_DNA"/>
</dbReference>
<organism evidence="1 2">
    <name type="scientific">Trypanosoma conorhini</name>
    <dbReference type="NCBI Taxonomy" id="83891"/>
    <lineage>
        <taxon>Eukaryota</taxon>
        <taxon>Discoba</taxon>
        <taxon>Euglenozoa</taxon>
        <taxon>Kinetoplastea</taxon>
        <taxon>Metakinetoplastina</taxon>
        <taxon>Trypanosomatida</taxon>
        <taxon>Trypanosomatidae</taxon>
        <taxon>Trypanosoma</taxon>
    </lineage>
</organism>
<name>A0A3R7N4C1_9TRYP</name>
<evidence type="ECO:0000313" key="1">
    <source>
        <dbReference type="EMBL" id="RNE96231.1"/>
    </source>
</evidence>
<comment type="caution">
    <text evidence="1">The sequence shown here is derived from an EMBL/GenBank/DDBJ whole genome shotgun (WGS) entry which is preliminary data.</text>
</comment>
<keyword evidence="2" id="KW-1185">Reference proteome</keyword>
<dbReference type="RefSeq" id="XP_029223286.1">
    <property type="nucleotide sequence ID" value="XM_029376842.1"/>
</dbReference>
<dbReference type="AlphaFoldDB" id="A0A3R7N4C1"/>
<accession>A0A3R7N4C1</accession>
<reference evidence="1 2" key="1">
    <citation type="journal article" date="2018" name="BMC Genomics">
        <title>Genomic comparison of Trypanosoma conorhini and Trypanosoma rangeli to Trypanosoma cruzi strains of high and low virulence.</title>
        <authorList>
            <person name="Bradwell K.R."/>
            <person name="Koparde V.N."/>
            <person name="Matveyev A.V."/>
            <person name="Serrano M.G."/>
            <person name="Alves J.M."/>
            <person name="Parikh H."/>
            <person name="Huang B."/>
            <person name="Lee V."/>
            <person name="Espinosa-Alvarez O."/>
            <person name="Ortiz P.A."/>
            <person name="Costa-Martins A.G."/>
            <person name="Teixeira M.M."/>
            <person name="Buck G.A."/>
        </authorList>
    </citation>
    <scope>NUCLEOTIDE SEQUENCE [LARGE SCALE GENOMIC DNA]</scope>
    <source>
        <strain evidence="1 2">025E</strain>
    </source>
</reference>